<dbReference type="GO" id="GO:0005829">
    <property type="term" value="C:cytosol"/>
    <property type="evidence" value="ECO:0007669"/>
    <property type="project" value="TreeGrafter"/>
</dbReference>
<comment type="similarity">
    <text evidence="1">Belongs to the HipA Ser/Thr kinase family.</text>
</comment>
<evidence type="ECO:0000256" key="2">
    <source>
        <dbReference type="ARBA" id="ARBA00022679"/>
    </source>
</evidence>
<feature type="domain" description="HipA N-terminal subdomain 1" evidence="5">
    <location>
        <begin position="20"/>
        <end position="102"/>
    </location>
</feature>
<evidence type="ECO:0000259" key="5">
    <source>
        <dbReference type="Pfam" id="PF13657"/>
    </source>
</evidence>
<dbReference type="Proteomes" id="UP000238326">
    <property type="component" value="Unassembled WGS sequence"/>
</dbReference>
<dbReference type="InterPro" id="IPR052028">
    <property type="entry name" value="HipA_Ser/Thr_kinase"/>
</dbReference>
<evidence type="ECO:0000313" key="7">
    <source>
        <dbReference type="Proteomes" id="UP000238326"/>
    </source>
</evidence>
<evidence type="ECO:0000313" key="6">
    <source>
        <dbReference type="EMBL" id="PRD68615.1"/>
    </source>
</evidence>
<accession>A0A2S9KE12</accession>
<dbReference type="OrthoDB" id="9805913at2"/>
<keyword evidence="7" id="KW-1185">Reference proteome</keyword>
<organism evidence="6 7">
    <name type="scientific">Malikia spinosa</name>
    <dbReference type="NCBI Taxonomy" id="86180"/>
    <lineage>
        <taxon>Bacteria</taxon>
        <taxon>Pseudomonadati</taxon>
        <taxon>Pseudomonadota</taxon>
        <taxon>Betaproteobacteria</taxon>
        <taxon>Burkholderiales</taxon>
        <taxon>Comamonadaceae</taxon>
        <taxon>Malikia</taxon>
    </lineage>
</organism>
<feature type="domain" description="HipA-like C-terminal" evidence="4">
    <location>
        <begin position="183"/>
        <end position="398"/>
    </location>
</feature>
<sequence>MMVTIAPTRQQAQVCIGKAGLPVGSLTYVRQGRRENCAFAYDEAWLANPARFSVSADLQLVPGHQSHKAASAHDSVFHGAIADTAPDAWGRRVIARDHAKRRKADPHLPALTELDYLLAVDDFSRVGALRLRTEDGIWQRTAAQGRRSTPPLIELEQIYQASRAVERGQESAEDLRYLQGKGTSLGGMRPKCTVVDEDGRLAIGKFPSVGDSRSVTRGEVLALRLAALAGIDAAPARIVLLGDKGNEVAVAVIRRFDRDGDDGRIPYQSAASLLQASREEDRSYTEIADAIRSHSHAPTEDVRQLWRRLVLNLLITNVDDHLQNHGFLHVERGLWRLAPAFDINPFPDKDRESKTWLSELDGPITDVQMLLARAPYFGLDQSQALAVLGEVHAAVSNWRQVALSPSVGLRAAELDDFAPAFEHEQMVAAAVLLQD</sequence>
<gene>
    <name evidence="6" type="ORF">C6P61_10355</name>
</gene>
<keyword evidence="2" id="KW-0808">Transferase</keyword>
<dbReference type="PANTHER" id="PTHR37419:SF8">
    <property type="entry name" value="TOXIN YJJJ"/>
    <property type="match status" value="1"/>
</dbReference>
<comment type="caution">
    <text evidence="6">The sequence shown here is derived from an EMBL/GenBank/DDBJ whole genome shotgun (WGS) entry which is preliminary data.</text>
</comment>
<dbReference type="AlphaFoldDB" id="A0A2S9KE12"/>
<dbReference type="Pfam" id="PF07804">
    <property type="entry name" value="HipA_C"/>
    <property type="match status" value="1"/>
</dbReference>
<name>A0A2S9KE12_9BURK</name>
<proteinExistence type="inferred from homology"/>
<dbReference type="EMBL" id="PVLR01000026">
    <property type="protein sequence ID" value="PRD68615.1"/>
    <property type="molecule type" value="Genomic_DNA"/>
</dbReference>
<reference evidence="6 7" key="1">
    <citation type="submission" date="2018-03" db="EMBL/GenBank/DDBJ databases">
        <title>Comparative genomics illustrates the genes involved in a hyperalkaliphilic mechanisms of Serpentinomonas isolated from highly-alkaline calcium-rich serpentinized springs.</title>
        <authorList>
            <person name="Suzuki S."/>
            <person name="Ishii S."/>
            <person name="Walworth N."/>
            <person name="Bird L."/>
            <person name="Kuenen J.G."/>
            <person name="Nealson K.H."/>
        </authorList>
    </citation>
    <scope>NUCLEOTIDE SEQUENCE [LARGE SCALE GENOMIC DNA]</scope>
    <source>
        <strain evidence="6 7">83</strain>
    </source>
</reference>
<dbReference type="GO" id="GO:0004674">
    <property type="term" value="F:protein serine/threonine kinase activity"/>
    <property type="evidence" value="ECO:0007669"/>
    <property type="project" value="TreeGrafter"/>
</dbReference>
<dbReference type="PANTHER" id="PTHR37419">
    <property type="entry name" value="SERINE/THREONINE-PROTEIN KINASE TOXIN HIPA"/>
    <property type="match status" value="1"/>
</dbReference>
<evidence type="ECO:0000259" key="4">
    <source>
        <dbReference type="Pfam" id="PF07804"/>
    </source>
</evidence>
<keyword evidence="3" id="KW-0418">Kinase</keyword>
<dbReference type="InterPro" id="IPR017508">
    <property type="entry name" value="HipA_N1"/>
</dbReference>
<dbReference type="Gene3D" id="1.10.1070.20">
    <property type="match status" value="1"/>
</dbReference>
<protein>
    <submittedName>
        <fullName evidence="6">Type II toxin-antitoxin system HipA family toxin</fullName>
    </submittedName>
</protein>
<dbReference type="InterPro" id="IPR012893">
    <property type="entry name" value="HipA-like_C"/>
</dbReference>
<dbReference type="Pfam" id="PF13657">
    <property type="entry name" value="Couple_hipA"/>
    <property type="match status" value="1"/>
</dbReference>
<evidence type="ECO:0000256" key="3">
    <source>
        <dbReference type="ARBA" id="ARBA00022777"/>
    </source>
</evidence>
<evidence type="ECO:0000256" key="1">
    <source>
        <dbReference type="ARBA" id="ARBA00010164"/>
    </source>
</evidence>